<dbReference type="InterPro" id="IPR011701">
    <property type="entry name" value="MFS"/>
</dbReference>
<evidence type="ECO:0000256" key="3">
    <source>
        <dbReference type="ARBA" id="ARBA00022989"/>
    </source>
</evidence>
<feature type="transmembrane region" description="Helical" evidence="9">
    <location>
        <begin position="449"/>
        <end position="470"/>
    </location>
</feature>
<dbReference type="GO" id="GO:0015244">
    <property type="term" value="F:fluconazole transmembrane transporter activity"/>
    <property type="evidence" value="ECO:0007669"/>
    <property type="project" value="TreeGrafter"/>
</dbReference>
<dbReference type="AlphaFoldDB" id="A0A6A6CV60"/>
<keyword evidence="11" id="KW-1185">Reference proteome</keyword>
<protein>
    <recommendedName>
        <fullName evidence="7">Cercosporin MFS transporter CTB4</fullName>
    </recommendedName>
    <alternativeName>
        <fullName evidence="8">Cercosporin toxin biosynthesis cluster protein 4</fullName>
    </alternativeName>
</protein>
<feature type="transmembrane region" description="Helical" evidence="9">
    <location>
        <begin position="382"/>
        <end position="405"/>
    </location>
</feature>
<dbReference type="FunFam" id="1.20.1250.20:FF:000011">
    <property type="entry name" value="MFS multidrug transporter, putative"/>
    <property type="match status" value="1"/>
</dbReference>
<feature type="transmembrane region" description="Helical" evidence="9">
    <location>
        <begin position="79"/>
        <end position="103"/>
    </location>
</feature>
<dbReference type="InterPro" id="IPR036259">
    <property type="entry name" value="MFS_trans_sf"/>
</dbReference>
<evidence type="ECO:0000256" key="4">
    <source>
        <dbReference type="ARBA" id="ARBA00023136"/>
    </source>
</evidence>
<dbReference type="CDD" id="cd17323">
    <property type="entry name" value="MFS_Tpo1_MDR_like"/>
    <property type="match status" value="1"/>
</dbReference>
<sequence>MPDLFQDTLFGIICRNISRGRLFAYQDDRDEDLRRRYLQASKENEKELEDSKPRDFILIEYLDDDPENPRNWSISKKCFVAFQICLLTFSIYAGSAIYSSGLAGVSEHFHVSQTVAILGLTLYVLGYGCGPMVWAPLSEIPMIGRILATGGASLADMFQASKRAYAMAAYGLANVCGPTIGPVIGNWAAEFKGWRWPIWELMWMSGFALVFLSFFLPETSADNIIYRRTARLRKHQPEGGAILKCEPEIIGEQMQVKDMVNMTLVRPFTLMLYEPIVLSLNLYIALIYAVLYCWLESLPIAFMELRGFSQGITGLCYLGLTIGGLLVMPPFVYYNYYYVEPRFNKNGDLKPEIRLETALVGCFCLPICLFFFGWTAQYPSVLWIAPVIATGIFTIGAFLSFSAVLNYLGDAYPTNFASISAGNDFMRSCFGAAFPLFATQMFHKLGVNWGNSLLGFLAILFIPIIFYIWWNGEKIRMGSKNARHDI</sequence>
<name>A0A6A6CV60_ZASCE</name>
<dbReference type="OrthoDB" id="3357846at2759"/>
<feature type="transmembrane region" description="Helical" evidence="9">
    <location>
        <begin position="272"/>
        <end position="292"/>
    </location>
</feature>
<dbReference type="RefSeq" id="XP_033670285.1">
    <property type="nucleotide sequence ID" value="XM_033816357.1"/>
</dbReference>
<keyword evidence="3 9" id="KW-1133">Transmembrane helix</keyword>
<feature type="transmembrane region" description="Helical" evidence="9">
    <location>
        <begin position="312"/>
        <end position="336"/>
    </location>
</feature>
<comment type="subcellular location">
    <subcellularLocation>
        <location evidence="1">Membrane</location>
        <topology evidence="1">Multi-pass membrane protein</topology>
    </subcellularLocation>
</comment>
<evidence type="ECO:0000256" key="6">
    <source>
        <dbReference type="ARBA" id="ARBA00053977"/>
    </source>
</evidence>
<feature type="transmembrane region" description="Helical" evidence="9">
    <location>
        <begin position="357"/>
        <end position="376"/>
    </location>
</feature>
<dbReference type="PANTHER" id="PTHR23502:SF23">
    <property type="entry name" value="FLUCONAZOLE RESISTANCE PROTEIN 1"/>
    <property type="match status" value="1"/>
</dbReference>
<evidence type="ECO:0000256" key="2">
    <source>
        <dbReference type="ARBA" id="ARBA00022692"/>
    </source>
</evidence>
<evidence type="ECO:0000256" key="7">
    <source>
        <dbReference type="ARBA" id="ARBA00069139"/>
    </source>
</evidence>
<dbReference type="GO" id="GO:1990961">
    <property type="term" value="P:xenobiotic detoxification by transmembrane export across the plasma membrane"/>
    <property type="evidence" value="ECO:0007669"/>
    <property type="project" value="TreeGrafter"/>
</dbReference>
<evidence type="ECO:0000256" key="9">
    <source>
        <dbReference type="SAM" id="Phobius"/>
    </source>
</evidence>
<keyword evidence="4 9" id="KW-0472">Membrane</keyword>
<dbReference type="EMBL" id="ML993588">
    <property type="protein sequence ID" value="KAF2169396.1"/>
    <property type="molecule type" value="Genomic_DNA"/>
</dbReference>
<organism evidence="10 11">
    <name type="scientific">Zasmidium cellare ATCC 36951</name>
    <dbReference type="NCBI Taxonomy" id="1080233"/>
    <lineage>
        <taxon>Eukaryota</taxon>
        <taxon>Fungi</taxon>
        <taxon>Dikarya</taxon>
        <taxon>Ascomycota</taxon>
        <taxon>Pezizomycotina</taxon>
        <taxon>Dothideomycetes</taxon>
        <taxon>Dothideomycetidae</taxon>
        <taxon>Mycosphaerellales</taxon>
        <taxon>Mycosphaerellaceae</taxon>
        <taxon>Zasmidium</taxon>
    </lineage>
</organism>
<keyword evidence="2 9" id="KW-0812">Transmembrane</keyword>
<evidence type="ECO:0000256" key="5">
    <source>
        <dbReference type="ARBA" id="ARBA00038347"/>
    </source>
</evidence>
<dbReference type="SUPFAM" id="SSF103473">
    <property type="entry name" value="MFS general substrate transporter"/>
    <property type="match status" value="1"/>
</dbReference>
<dbReference type="PANTHER" id="PTHR23502">
    <property type="entry name" value="MAJOR FACILITATOR SUPERFAMILY"/>
    <property type="match status" value="1"/>
</dbReference>
<feature type="transmembrane region" description="Helical" evidence="9">
    <location>
        <begin position="167"/>
        <end position="189"/>
    </location>
</feature>
<comment type="similarity">
    <text evidence="5">Belongs to the major facilitator superfamily. CAR1 family.</text>
</comment>
<dbReference type="Gene3D" id="1.20.1250.20">
    <property type="entry name" value="MFS general substrate transporter like domains"/>
    <property type="match status" value="1"/>
</dbReference>
<evidence type="ECO:0000313" key="10">
    <source>
        <dbReference type="EMBL" id="KAF2169396.1"/>
    </source>
</evidence>
<evidence type="ECO:0000256" key="8">
    <source>
        <dbReference type="ARBA" id="ARBA00077167"/>
    </source>
</evidence>
<gene>
    <name evidence="10" type="ORF">M409DRAFT_65074</name>
</gene>
<accession>A0A6A6CV60</accession>
<feature type="transmembrane region" description="Helical" evidence="9">
    <location>
        <begin position="425"/>
        <end position="443"/>
    </location>
</feature>
<comment type="function">
    <text evidence="6">MFS transporter; part of the gene cluster that mediates the biosynthesis of cercosporin, a light-activated, non-host-selective toxin. The perylenequinone chromophore of cercosporin absorbs light energy to attain an electronically-activated triplet state and produces active oxygen species such as the hydroxyl radical, superoxide, hydrogen peroxide or singlet oxygen upon reaction with oxygen molecules. These reactive oxygen species cause damage to various cellular components including lipids, proteins and nucleic acids. Responsible for secretion and accumulation of cercosporin, but does not play any roles in self-protection against the toxicity of cercosporin.</text>
</comment>
<dbReference type="Pfam" id="PF07690">
    <property type="entry name" value="MFS_1"/>
    <property type="match status" value="1"/>
</dbReference>
<feature type="transmembrane region" description="Helical" evidence="9">
    <location>
        <begin position="115"/>
        <end position="137"/>
    </location>
</feature>
<proteinExistence type="inferred from homology"/>
<feature type="transmembrane region" description="Helical" evidence="9">
    <location>
        <begin position="201"/>
        <end position="226"/>
    </location>
</feature>
<dbReference type="GeneID" id="54569629"/>
<reference evidence="10" key="1">
    <citation type="journal article" date="2020" name="Stud. Mycol.">
        <title>101 Dothideomycetes genomes: a test case for predicting lifestyles and emergence of pathogens.</title>
        <authorList>
            <person name="Haridas S."/>
            <person name="Albert R."/>
            <person name="Binder M."/>
            <person name="Bloem J."/>
            <person name="Labutti K."/>
            <person name="Salamov A."/>
            <person name="Andreopoulos B."/>
            <person name="Baker S."/>
            <person name="Barry K."/>
            <person name="Bills G."/>
            <person name="Bluhm B."/>
            <person name="Cannon C."/>
            <person name="Castanera R."/>
            <person name="Culley D."/>
            <person name="Daum C."/>
            <person name="Ezra D."/>
            <person name="Gonzalez J."/>
            <person name="Henrissat B."/>
            <person name="Kuo A."/>
            <person name="Liang C."/>
            <person name="Lipzen A."/>
            <person name="Lutzoni F."/>
            <person name="Magnuson J."/>
            <person name="Mondo S."/>
            <person name="Nolan M."/>
            <person name="Ohm R."/>
            <person name="Pangilinan J."/>
            <person name="Park H.-J."/>
            <person name="Ramirez L."/>
            <person name="Alfaro M."/>
            <person name="Sun H."/>
            <person name="Tritt A."/>
            <person name="Yoshinaga Y."/>
            <person name="Zwiers L.-H."/>
            <person name="Turgeon B."/>
            <person name="Goodwin S."/>
            <person name="Spatafora J."/>
            <person name="Crous P."/>
            <person name="Grigoriev I."/>
        </authorList>
    </citation>
    <scope>NUCLEOTIDE SEQUENCE</scope>
    <source>
        <strain evidence="10">ATCC 36951</strain>
    </source>
</reference>
<evidence type="ECO:0000313" key="11">
    <source>
        <dbReference type="Proteomes" id="UP000799537"/>
    </source>
</evidence>
<dbReference type="Proteomes" id="UP000799537">
    <property type="component" value="Unassembled WGS sequence"/>
</dbReference>
<evidence type="ECO:0000256" key="1">
    <source>
        <dbReference type="ARBA" id="ARBA00004141"/>
    </source>
</evidence>
<dbReference type="GO" id="GO:0005886">
    <property type="term" value="C:plasma membrane"/>
    <property type="evidence" value="ECO:0007669"/>
    <property type="project" value="TreeGrafter"/>
</dbReference>